<evidence type="ECO:0000256" key="1">
    <source>
        <dbReference type="SAM" id="MobiDB-lite"/>
    </source>
</evidence>
<evidence type="ECO:0000313" key="3">
    <source>
        <dbReference type="Proteomes" id="UP001500033"/>
    </source>
</evidence>
<dbReference type="Proteomes" id="UP001500033">
    <property type="component" value="Unassembled WGS sequence"/>
</dbReference>
<organism evidence="2 3">
    <name type="scientific">Streptomyces rhizosphaericus</name>
    <dbReference type="NCBI Taxonomy" id="114699"/>
    <lineage>
        <taxon>Bacteria</taxon>
        <taxon>Bacillati</taxon>
        <taxon>Actinomycetota</taxon>
        <taxon>Actinomycetes</taxon>
        <taxon>Kitasatosporales</taxon>
        <taxon>Streptomycetaceae</taxon>
        <taxon>Streptomyces</taxon>
        <taxon>Streptomyces violaceusniger group</taxon>
    </lineage>
</organism>
<feature type="compositionally biased region" description="Basic and acidic residues" evidence="1">
    <location>
        <begin position="15"/>
        <end position="32"/>
    </location>
</feature>
<sequence>MCGGAHDPDATAAVFDHREDVHPRAGQGDRLKSVQARRVSAWERRKSAHVLELPSVAGSTPASFRLFQTVDAAAFTPSTSSSR</sequence>
<protein>
    <submittedName>
        <fullName evidence="2">Uncharacterized protein</fullName>
    </submittedName>
</protein>
<proteinExistence type="predicted"/>
<accession>A0ABN1SBD8</accession>
<evidence type="ECO:0000313" key="2">
    <source>
        <dbReference type="EMBL" id="GAA0981627.1"/>
    </source>
</evidence>
<comment type="caution">
    <text evidence="2">The sequence shown here is derived from an EMBL/GenBank/DDBJ whole genome shotgun (WGS) entry which is preliminary data.</text>
</comment>
<keyword evidence="3" id="KW-1185">Reference proteome</keyword>
<reference evidence="2 3" key="1">
    <citation type="journal article" date="2019" name="Int. J. Syst. Evol. Microbiol.">
        <title>The Global Catalogue of Microorganisms (GCM) 10K type strain sequencing project: providing services to taxonomists for standard genome sequencing and annotation.</title>
        <authorList>
            <consortium name="The Broad Institute Genomics Platform"/>
            <consortium name="The Broad Institute Genome Sequencing Center for Infectious Disease"/>
            <person name="Wu L."/>
            <person name="Ma J."/>
        </authorList>
    </citation>
    <scope>NUCLEOTIDE SEQUENCE [LARGE SCALE GENOMIC DNA]</scope>
    <source>
        <strain evidence="2 3">JCM 11445</strain>
    </source>
</reference>
<feature type="region of interest" description="Disordered" evidence="1">
    <location>
        <begin position="1"/>
        <end position="34"/>
    </location>
</feature>
<dbReference type="EMBL" id="BAAAIE010000024">
    <property type="protein sequence ID" value="GAA0981627.1"/>
    <property type="molecule type" value="Genomic_DNA"/>
</dbReference>
<gene>
    <name evidence="2" type="ORF">GCM10009576_040660</name>
</gene>
<name>A0ABN1SBD8_9ACTN</name>